<evidence type="ECO:0000256" key="4">
    <source>
        <dbReference type="ARBA" id="ARBA00022694"/>
    </source>
</evidence>
<dbReference type="eggNOG" id="ENOG502R97C">
    <property type="taxonomic scope" value="Eukaryota"/>
</dbReference>
<accession>B8CDU9</accession>
<evidence type="ECO:0000256" key="2">
    <source>
        <dbReference type="ARBA" id="ARBA00022679"/>
    </source>
</evidence>
<evidence type="ECO:0000259" key="7">
    <source>
        <dbReference type="Pfam" id="PF03942"/>
    </source>
</evidence>
<evidence type="ECO:0000256" key="1">
    <source>
        <dbReference type="ARBA" id="ARBA00012386"/>
    </source>
</evidence>
<evidence type="ECO:0000256" key="3">
    <source>
        <dbReference type="ARBA" id="ARBA00022691"/>
    </source>
</evidence>
<dbReference type="InParanoid" id="B8CDU9"/>
<gene>
    <name evidence="8" type="ORF">THAPSDRAFT_10548</name>
</gene>
<reference evidence="8 9" key="1">
    <citation type="journal article" date="2004" name="Science">
        <title>The genome of the diatom Thalassiosira pseudonana: ecology, evolution, and metabolism.</title>
        <authorList>
            <person name="Armbrust E.V."/>
            <person name="Berges J.A."/>
            <person name="Bowler C."/>
            <person name="Green B.R."/>
            <person name="Martinez D."/>
            <person name="Putnam N.H."/>
            <person name="Zhou S."/>
            <person name="Allen A.E."/>
            <person name="Apt K.E."/>
            <person name="Bechner M."/>
            <person name="Brzezinski M.A."/>
            <person name="Chaal B.K."/>
            <person name="Chiovitti A."/>
            <person name="Davis A.K."/>
            <person name="Demarest M.S."/>
            <person name="Detter J.C."/>
            <person name="Glavina T."/>
            <person name="Goodstein D."/>
            <person name="Hadi M.Z."/>
            <person name="Hellsten U."/>
            <person name="Hildebrand M."/>
            <person name="Jenkins B.D."/>
            <person name="Jurka J."/>
            <person name="Kapitonov V.V."/>
            <person name="Kroger N."/>
            <person name="Lau W.W."/>
            <person name="Lane T.W."/>
            <person name="Larimer F.W."/>
            <person name="Lippmeier J.C."/>
            <person name="Lucas S."/>
            <person name="Medina M."/>
            <person name="Montsant A."/>
            <person name="Obornik M."/>
            <person name="Parker M.S."/>
            <person name="Palenik B."/>
            <person name="Pazour G.J."/>
            <person name="Richardson P.M."/>
            <person name="Rynearson T.A."/>
            <person name="Saito M.A."/>
            <person name="Schwartz D.C."/>
            <person name="Thamatrakoln K."/>
            <person name="Valentin K."/>
            <person name="Vardi A."/>
            <person name="Wilkerson F.P."/>
            <person name="Rokhsar D.S."/>
        </authorList>
    </citation>
    <scope>NUCLEOTIDE SEQUENCE [LARGE SCALE GENOMIC DNA]</scope>
    <source>
        <strain evidence="8 9">CCMP1335</strain>
    </source>
</reference>
<protein>
    <recommendedName>
        <fullName evidence="1">tRNA-uridine aminocarboxypropyltransferase</fullName>
        <ecNumber evidence="1">2.5.1.25</ecNumber>
    </recommendedName>
</protein>
<dbReference type="AlphaFoldDB" id="B8CDU9"/>
<dbReference type="PaxDb" id="35128-Thaps10548"/>
<keyword evidence="3" id="KW-0949">S-adenosyl-L-methionine</keyword>
<reference evidence="8 9" key="2">
    <citation type="journal article" date="2008" name="Nature">
        <title>The Phaeodactylum genome reveals the evolutionary history of diatom genomes.</title>
        <authorList>
            <person name="Bowler C."/>
            <person name="Allen A.E."/>
            <person name="Badger J.H."/>
            <person name="Grimwood J."/>
            <person name="Jabbari K."/>
            <person name="Kuo A."/>
            <person name="Maheswari U."/>
            <person name="Martens C."/>
            <person name="Maumus F."/>
            <person name="Otillar R.P."/>
            <person name="Rayko E."/>
            <person name="Salamov A."/>
            <person name="Vandepoele K."/>
            <person name="Beszteri B."/>
            <person name="Gruber A."/>
            <person name="Heijde M."/>
            <person name="Katinka M."/>
            <person name="Mock T."/>
            <person name="Valentin K."/>
            <person name="Verret F."/>
            <person name="Berges J.A."/>
            <person name="Brownlee C."/>
            <person name="Cadoret J.P."/>
            <person name="Chiovitti A."/>
            <person name="Choi C.J."/>
            <person name="Coesel S."/>
            <person name="De Martino A."/>
            <person name="Detter J.C."/>
            <person name="Durkin C."/>
            <person name="Falciatore A."/>
            <person name="Fournet J."/>
            <person name="Haruta M."/>
            <person name="Huysman M.J."/>
            <person name="Jenkins B.D."/>
            <person name="Jiroutova K."/>
            <person name="Jorgensen R.E."/>
            <person name="Joubert Y."/>
            <person name="Kaplan A."/>
            <person name="Kroger N."/>
            <person name="Kroth P.G."/>
            <person name="La Roche J."/>
            <person name="Lindquist E."/>
            <person name="Lommer M."/>
            <person name="Martin-Jezequel V."/>
            <person name="Lopez P.J."/>
            <person name="Lucas S."/>
            <person name="Mangogna M."/>
            <person name="McGinnis K."/>
            <person name="Medlin L.K."/>
            <person name="Montsant A."/>
            <person name="Oudot-Le Secq M.P."/>
            <person name="Napoli C."/>
            <person name="Obornik M."/>
            <person name="Parker M.S."/>
            <person name="Petit J.L."/>
            <person name="Porcel B.M."/>
            <person name="Poulsen N."/>
            <person name="Robison M."/>
            <person name="Rychlewski L."/>
            <person name="Rynearson T.A."/>
            <person name="Schmutz J."/>
            <person name="Shapiro H."/>
            <person name="Siaut M."/>
            <person name="Stanley M."/>
            <person name="Sussman M.R."/>
            <person name="Taylor A.R."/>
            <person name="Vardi A."/>
            <person name="von Dassow P."/>
            <person name="Vyverman W."/>
            <person name="Willis A."/>
            <person name="Wyrwicz L.S."/>
            <person name="Rokhsar D.S."/>
            <person name="Weissenbach J."/>
            <person name="Armbrust E.V."/>
            <person name="Green B.R."/>
            <person name="Van de Peer Y."/>
            <person name="Grigoriev I.V."/>
        </authorList>
    </citation>
    <scope>NUCLEOTIDE SEQUENCE [LARGE SCALE GENOMIC DNA]</scope>
    <source>
        <strain evidence="8 9">CCMP1335</strain>
    </source>
</reference>
<name>B8CDU9_THAPS</name>
<dbReference type="GO" id="GO:0008033">
    <property type="term" value="P:tRNA processing"/>
    <property type="evidence" value="ECO:0007669"/>
    <property type="project" value="UniProtKB-KW"/>
</dbReference>
<evidence type="ECO:0000313" key="9">
    <source>
        <dbReference type="Proteomes" id="UP000001449"/>
    </source>
</evidence>
<dbReference type="EMBL" id="CM000651">
    <property type="protein sequence ID" value="EED88157.1"/>
    <property type="molecule type" value="Genomic_DNA"/>
</dbReference>
<keyword evidence="9" id="KW-1185">Reference proteome</keyword>
<dbReference type="EC" id="2.5.1.25" evidence="1"/>
<comment type="catalytic activity">
    <reaction evidence="5">
        <text>a uridine in tRNA + S-adenosyl-L-methionine = a 3-[(3S)-3-amino-3-carboxypropyl]uridine in tRNA + S-methyl-5'-thioadenosine + H(+)</text>
        <dbReference type="Rhea" id="RHEA:62432"/>
        <dbReference type="Rhea" id="RHEA-COMP:13339"/>
        <dbReference type="Rhea" id="RHEA-COMP:16092"/>
        <dbReference type="ChEBI" id="CHEBI:15378"/>
        <dbReference type="ChEBI" id="CHEBI:17509"/>
        <dbReference type="ChEBI" id="CHEBI:59789"/>
        <dbReference type="ChEBI" id="CHEBI:65315"/>
        <dbReference type="ChEBI" id="CHEBI:82930"/>
        <dbReference type="EC" id="2.5.1.25"/>
    </reaction>
</comment>
<organism evidence="8 9">
    <name type="scientific">Thalassiosira pseudonana</name>
    <name type="common">Marine diatom</name>
    <name type="synonym">Cyclotella nana</name>
    <dbReference type="NCBI Taxonomy" id="35128"/>
    <lineage>
        <taxon>Eukaryota</taxon>
        <taxon>Sar</taxon>
        <taxon>Stramenopiles</taxon>
        <taxon>Ochrophyta</taxon>
        <taxon>Bacillariophyta</taxon>
        <taxon>Coscinodiscophyceae</taxon>
        <taxon>Thalassiosirophycidae</taxon>
        <taxon>Thalassiosirales</taxon>
        <taxon>Thalassiosiraceae</taxon>
        <taxon>Thalassiosira</taxon>
    </lineage>
</organism>
<feature type="region of interest" description="Disordered" evidence="6">
    <location>
        <begin position="1"/>
        <end position="23"/>
    </location>
</feature>
<feature type="compositionally biased region" description="Polar residues" evidence="6">
    <location>
        <begin position="11"/>
        <end position="23"/>
    </location>
</feature>
<keyword evidence="2" id="KW-0808">Transferase</keyword>
<evidence type="ECO:0000256" key="5">
    <source>
        <dbReference type="ARBA" id="ARBA00048718"/>
    </source>
</evidence>
<dbReference type="GO" id="GO:0016432">
    <property type="term" value="F:tRNA-uridine aminocarboxypropyltransferase activity"/>
    <property type="evidence" value="ECO:0007669"/>
    <property type="project" value="UniProtKB-EC"/>
</dbReference>
<dbReference type="HOGENOM" id="CLU_1457286_0_0_1"/>
<dbReference type="KEGG" id="tps:THAPSDRAFT_10548"/>
<dbReference type="Proteomes" id="UP000001449">
    <property type="component" value="Chromosome 17"/>
</dbReference>
<feature type="domain" description="DTW" evidence="7">
    <location>
        <begin position="24"/>
        <end position="166"/>
    </location>
</feature>
<proteinExistence type="predicted"/>
<dbReference type="GeneID" id="7453107"/>
<keyword evidence="4" id="KW-0819">tRNA processing</keyword>
<dbReference type="InterPro" id="IPR005636">
    <property type="entry name" value="DTW"/>
</dbReference>
<dbReference type="RefSeq" id="XP_002294323.1">
    <property type="nucleotide sequence ID" value="XM_002294287.1"/>
</dbReference>
<dbReference type="Pfam" id="PF03942">
    <property type="entry name" value="DTW"/>
    <property type="match status" value="1"/>
</dbReference>
<sequence>MGEMLDAVSSAMKSSPMNSNEGSGSKCLILFPTEDARTFTDISSEIEDVIEVGETETQSTAVDVPKGWDVIVIDGTWSQARKMHAKYFPQKSEGCLYRVELSRDAVQKLDSSQSGDNTGEVIEPVKGHQLRRHPIKWREIATFEATRLLLNDMHGNAFDEQSDVMSKYQEIGNDAAKRQLGPPRQR</sequence>
<evidence type="ECO:0000313" key="8">
    <source>
        <dbReference type="EMBL" id="EED88157.1"/>
    </source>
</evidence>
<evidence type="ECO:0000256" key="6">
    <source>
        <dbReference type="SAM" id="MobiDB-lite"/>
    </source>
</evidence>